<dbReference type="Proteomes" id="UP000053424">
    <property type="component" value="Unassembled WGS sequence"/>
</dbReference>
<reference evidence="1 2" key="1">
    <citation type="submission" date="2014-04" db="EMBL/GenBank/DDBJ databases">
        <authorList>
            <consortium name="DOE Joint Genome Institute"/>
            <person name="Kuo A."/>
            <person name="Gay G."/>
            <person name="Dore J."/>
            <person name="Kohler A."/>
            <person name="Nagy L.G."/>
            <person name="Floudas D."/>
            <person name="Copeland A."/>
            <person name="Barry K.W."/>
            <person name="Cichocki N."/>
            <person name="Veneault-Fourrey C."/>
            <person name="LaButti K."/>
            <person name="Lindquist E.A."/>
            <person name="Lipzen A."/>
            <person name="Lundell T."/>
            <person name="Morin E."/>
            <person name="Murat C."/>
            <person name="Sun H."/>
            <person name="Tunlid A."/>
            <person name="Henrissat B."/>
            <person name="Grigoriev I.V."/>
            <person name="Hibbett D.S."/>
            <person name="Martin F."/>
            <person name="Nordberg H.P."/>
            <person name="Cantor M.N."/>
            <person name="Hua S.X."/>
        </authorList>
    </citation>
    <scope>NUCLEOTIDE SEQUENCE [LARGE SCALE GENOMIC DNA]</scope>
    <source>
        <strain evidence="2">h7</strain>
    </source>
</reference>
<reference evidence="2" key="2">
    <citation type="submission" date="2015-01" db="EMBL/GenBank/DDBJ databases">
        <title>Evolutionary Origins and Diversification of the Mycorrhizal Mutualists.</title>
        <authorList>
            <consortium name="DOE Joint Genome Institute"/>
            <consortium name="Mycorrhizal Genomics Consortium"/>
            <person name="Kohler A."/>
            <person name="Kuo A."/>
            <person name="Nagy L.G."/>
            <person name="Floudas D."/>
            <person name="Copeland A."/>
            <person name="Barry K.W."/>
            <person name="Cichocki N."/>
            <person name="Veneault-Fourrey C."/>
            <person name="LaButti K."/>
            <person name="Lindquist E.A."/>
            <person name="Lipzen A."/>
            <person name="Lundell T."/>
            <person name="Morin E."/>
            <person name="Murat C."/>
            <person name="Riley R."/>
            <person name="Ohm R."/>
            <person name="Sun H."/>
            <person name="Tunlid A."/>
            <person name="Henrissat B."/>
            <person name="Grigoriev I.V."/>
            <person name="Hibbett D.S."/>
            <person name="Martin F."/>
        </authorList>
    </citation>
    <scope>NUCLEOTIDE SEQUENCE [LARGE SCALE GENOMIC DNA]</scope>
    <source>
        <strain evidence="2">h7</strain>
    </source>
</reference>
<accession>A0A0C3D0S5</accession>
<sequence>MSVSLTIDHPSLRCLTALIAVDLDEVGLICAAANFFTASATLSNTAAQARTYLCNSESLRRVQLHHAEISLWSGLLSICGTELCLWWLHGDGYNPTPYLAFREMLREESLNVTQSDMPHDLAHNPTPYFDFRETLPSSSANLWPSNT</sequence>
<dbReference type="HOGENOM" id="CLU_1768298_0_0_1"/>
<protein>
    <submittedName>
        <fullName evidence="1">Uncharacterized protein</fullName>
    </submittedName>
</protein>
<organism evidence="1 2">
    <name type="scientific">Hebeloma cylindrosporum</name>
    <dbReference type="NCBI Taxonomy" id="76867"/>
    <lineage>
        <taxon>Eukaryota</taxon>
        <taxon>Fungi</taxon>
        <taxon>Dikarya</taxon>
        <taxon>Basidiomycota</taxon>
        <taxon>Agaricomycotina</taxon>
        <taxon>Agaricomycetes</taxon>
        <taxon>Agaricomycetidae</taxon>
        <taxon>Agaricales</taxon>
        <taxon>Agaricineae</taxon>
        <taxon>Hymenogastraceae</taxon>
        <taxon>Hebeloma</taxon>
    </lineage>
</organism>
<evidence type="ECO:0000313" key="1">
    <source>
        <dbReference type="EMBL" id="KIM49691.1"/>
    </source>
</evidence>
<proteinExistence type="predicted"/>
<dbReference type="AlphaFoldDB" id="A0A0C3D0S5"/>
<dbReference type="EMBL" id="KN831768">
    <property type="protein sequence ID" value="KIM49691.1"/>
    <property type="molecule type" value="Genomic_DNA"/>
</dbReference>
<evidence type="ECO:0000313" key="2">
    <source>
        <dbReference type="Proteomes" id="UP000053424"/>
    </source>
</evidence>
<gene>
    <name evidence="1" type="ORF">M413DRAFT_21858</name>
</gene>
<name>A0A0C3D0S5_HEBCY</name>
<keyword evidence="2" id="KW-1185">Reference proteome</keyword>